<protein>
    <submittedName>
        <fullName evidence="2">Plasmid stability protein</fullName>
    </submittedName>
</protein>
<accession>A0A8E2BF96</accession>
<dbReference type="EMBL" id="JACHGI010000006">
    <property type="protein sequence ID" value="MBB6467665.1"/>
    <property type="molecule type" value="Genomic_DNA"/>
</dbReference>
<dbReference type="AlphaFoldDB" id="A0A8E2BF96"/>
<proteinExistence type="predicted"/>
<dbReference type="RefSeq" id="WP_184770051.1">
    <property type="nucleotide sequence ID" value="NZ_JACHGI010000006.1"/>
</dbReference>
<evidence type="ECO:0000259" key="1">
    <source>
        <dbReference type="Pfam" id="PF22513"/>
    </source>
</evidence>
<reference evidence="2 3" key="1">
    <citation type="submission" date="2020-08" db="EMBL/GenBank/DDBJ databases">
        <title>Genomic Encyclopedia of Type Strains, Phase IV (KMG-IV): sequencing the most valuable type-strain genomes for metagenomic binning, comparative biology and taxonomic classification.</title>
        <authorList>
            <person name="Goeker M."/>
        </authorList>
    </citation>
    <scope>NUCLEOTIDE SEQUENCE [LARGE SCALE GENOMIC DNA]</scope>
    <source>
        <strain evidence="2 3">DSM 17454</strain>
    </source>
</reference>
<dbReference type="InterPro" id="IPR013321">
    <property type="entry name" value="Arc_rbn_hlx_hlx"/>
</dbReference>
<name>A0A8E2BF96_9HYPH</name>
<dbReference type="InterPro" id="IPR010985">
    <property type="entry name" value="Ribbon_hlx_hlx"/>
</dbReference>
<dbReference type="Pfam" id="PF22513">
    <property type="entry name" value="FitA-like_RHH"/>
    <property type="match status" value="1"/>
</dbReference>
<dbReference type="InterPro" id="IPR053853">
    <property type="entry name" value="FitA-like_RHH"/>
</dbReference>
<dbReference type="Proteomes" id="UP000532373">
    <property type="component" value="Unassembled WGS sequence"/>
</dbReference>
<dbReference type="GO" id="GO:0006355">
    <property type="term" value="P:regulation of DNA-templated transcription"/>
    <property type="evidence" value="ECO:0007669"/>
    <property type="project" value="InterPro"/>
</dbReference>
<gene>
    <name evidence="2" type="ORF">HNQ96_003546</name>
</gene>
<evidence type="ECO:0000313" key="3">
    <source>
        <dbReference type="Proteomes" id="UP000532373"/>
    </source>
</evidence>
<dbReference type="SUPFAM" id="SSF47598">
    <property type="entry name" value="Ribbon-helix-helix"/>
    <property type="match status" value="1"/>
</dbReference>
<feature type="domain" description="Antitoxin FitA-like ribbon-helix-helix" evidence="1">
    <location>
        <begin position="3"/>
        <end position="38"/>
    </location>
</feature>
<dbReference type="Gene3D" id="1.10.1220.10">
    <property type="entry name" value="Met repressor-like"/>
    <property type="match status" value="1"/>
</dbReference>
<evidence type="ECO:0000313" key="2">
    <source>
        <dbReference type="EMBL" id="MBB6467665.1"/>
    </source>
</evidence>
<organism evidence="2 3">
    <name type="scientific">Aminobacter carboxidus</name>
    <dbReference type="NCBI Taxonomy" id="376165"/>
    <lineage>
        <taxon>Bacteria</taxon>
        <taxon>Pseudomonadati</taxon>
        <taxon>Pseudomonadota</taxon>
        <taxon>Alphaproteobacteria</taxon>
        <taxon>Hyphomicrobiales</taxon>
        <taxon>Phyllobacteriaceae</taxon>
        <taxon>Aminobacter</taxon>
    </lineage>
</organism>
<comment type="caution">
    <text evidence="2">The sequence shown here is derived from an EMBL/GenBank/DDBJ whole genome shotgun (WGS) entry which is preliminary data.</text>
</comment>
<sequence length="86" mass="10184">MGTLTIRNLDDNVKQELRKRAAARGVSMEQEARDLITRDVLKGDHQRVKATFDEIMRLSRKPDKPFDLKRAQDEVWDYLYENDHPK</sequence>